<organism evidence="6 7">
    <name type="scientific">Geoglobus ahangari</name>
    <dbReference type="NCBI Taxonomy" id="113653"/>
    <lineage>
        <taxon>Archaea</taxon>
        <taxon>Methanobacteriati</taxon>
        <taxon>Methanobacteriota</taxon>
        <taxon>Archaeoglobi</taxon>
        <taxon>Archaeoglobales</taxon>
        <taxon>Archaeoglobaceae</taxon>
        <taxon>Geoglobus</taxon>
    </lineage>
</organism>
<dbReference type="GO" id="GO:0005384">
    <property type="term" value="F:manganese ion transmembrane transporter activity"/>
    <property type="evidence" value="ECO:0007669"/>
    <property type="project" value="InterPro"/>
</dbReference>
<feature type="transmembrane region" description="Helical" evidence="5">
    <location>
        <begin position="32"/>
        <end position="55"/>
    </location>
</feature>
<dbReference type="InterPro" id="IPR008217">
    <property type="entry name" value="Ccc1_fam"/>
</dbReference>
<dbReference type="GeneID" id="24803878"/>
<evidence type="ECO:0000256" key="1">
    <source>
        <dbReference type="ARBA" id="ARBA00004127"/>
    </source>
</evidence>
<gene>
    <name evidence="6" type="ORF">GAH_01307</name>
</gene>
<evidence type="ECO:0000256" key="5">
    <source>
        <dbReference type="SAM" id="Phobius"/>
    </source>
</evidence>
<dbReference type="STRING" id="113653.GAH_01307"/>
<feature type="transmembrane region" description="Helical" evidence="5">
    <location>
        <begin position="147"/>
        <end position="167"/>
    </location>
</feature>
<accession>A0A0F7DBN3</accession>
<proteinExistence type="predicted"/>
<keyword evidence="3 5" id="KW-1133">Transmembrane helix</keyword>
<name>A0A0F7DBN3_9EURY</name>
<dbReference type="RefSeq" id="WP_048095473.1">
    <property type="nucleotide sequence ID" value="NZ_CP011267.1"/>
</dbReference>
<sequence>MQIASKLLGRERLRKWRIYARMTDISSISRRYFVIGFFDGVLTIMGMVLGAHLSGEASREIIFSAGIATSLALGISSGWGAFEAERVEQMLVAMEKRRALLKSDGEQCLIDEAHEFAMRISSLVHAIAPIPAGIIPLLPYLFLPEDIAFIAALITGFALLFIVGVSMGRVSRSNILKSGARMVLAGVATLVVVTLLSPSHF</sequence>
<dbReference type="Pfam" id="PF01988">
    <property type="entry name" value="VIT1"/>
    <property type="match status" value="2"/>
</dbReference>
<dbReference type="AlphaFoldDB" id="A0A0F7DBN3"/>
<dbReference type="GO" id="GO:0012505">
    <property type="term" value="C:endomembrane system"/>
    <property type="evidence" value="ECO:0007669"/>
    <property type="project" value="UniProtKB-SubCell"/>
</dbReference>
<keyword evidence="4 5" id="KW-0472">Membrane</keyword>
<dbReference type="InParanoid" id="A0A0F7DBN3"/>
<evidence type="ECO:0000313" key="7">
    <source>
        <dbReference type="Proteomes" id="UP000034723"/>
    </source>
</evidence>
<feature type="transmembrane region" description="Helical" evidence="5">
    <location>
        <begin position="123"/>
        <end position="141"/>
    </location>
</feature>
<dbReference type="GO" id="GO:0030026">
    <property type="term" value="P:intracellular manganese ion homeostasis"/>
    <property type="evidence" value="ECO:0007669"/>
    <property type="project" value="InterPro"/>
</dbReference>
<feature type="transmembrane region" description="Helical" evidence="5">
    <location>
        <begin position="61"/>
        <end position="82"/>
    </location>
</feature>
<dbReference type="KEGG" id="gah:GAH_01307"/>
<keyword evidence="7" id="KW-1185">Reference proteome</keyword>
<evidence type="ECO:0000256" key="2">
    <source>
        <dbReference type="ARBA" id="ARBA00022692"/>
    </source>
</evidence>
<feature type="transmembrane region" description="Helical" evidence="5">
    <location>
        <begin position="179"/>
        <end position="197"/>
    </location>
</feature>
<evidence type="ECO:0000256" key="4">
    <source>
        <dbReference type="ARBA" id="ARBA00023136"/>
    </source>
</evidence>
<dbReference type="EMBL" id="CP011267">
    <property type="protein sequence ID" value="AKG91391.1"/>
    <property type="molecule type" value="Genomic_DNA"/>
</dbReference>
<evidence type="ECO:0000313" key="6">
    <source>
        <dbReference type="EMBL" id="AKG91391.1"/>
    </source>
</evidence>
<dbReference type="Proteomes" id="UP000034723">
    <property type="component" value="Chromosome"/>
</dbReference>
<evidence type="ECO:0000256" key="3">
    <source>
        <dbReference type="ARBA" id="ARBA00022989"/>
    </source>
</evidence>
<reference evidence="6 7" key="1">
    <citation type="submission" date="2015-04" db="EMBL/GenBank/DDBJ databases">
        <title>The complete genome sequence of the hyperthermophilic, obligate iron-reducing archaeon Geoglobus ahangari strain 234T.</title>
        <authorList>
            <person name="Manzella M.P."/>
            <person name="Holmes D.E."/>
            <person name="Rocheleau J.M."/>
            <person name="Chung A."/>
            <person name="Reguera G."/>
            <person name="Kashefi K."/>
        </authorList>
    </citation>
    <scope>NUCLEOTIDE SEQUENCE [LARGE SCALE GENOMIC DNA]</scope>
    <source>
        <strain evidence="6 7">234</strain>
    </source>
</reference>
<protein>
    <submittedName>
        <fullName evidence="6">Putative membrane protein</fullName>
    </submittedName>
</protein>
<comment type="subcellular location">
    <subcellularLocation>
        <location evidence="1">Endomembrane system</location>
        <topology evidence="1">Multi-pass membrane protein</topology>
    </subcellularLocation>
</comment>
<keyword evidence="2 5" id="KW-0812">Transmembrane</keyword>
<dbReference type="HOGENOM" id="CLU_111441_0_0_2"/>
<dbReference type="PATRIC" id="fig|113653.22.peg.1292"/>